<evidence type="ECO:0000256" key="3">
    <source>
        <dbReference type="ARBA" id="ARBA00022771"/>
    </source>
</evidence>
<feature type="zinc finger region" description="C3H1-type" evidence="5">
    <location>
        <begin position="366"/>
        <end position="394"/>
    </location>
</feature>
<protein>
    <recommendedName>
        <fullName evidence="7">C3H1-type domain-containing protein</fullName>
    </recommendedName>
</protein>
<dbReference type="InterPro" id="IPR006941">
    <property type="entry name" value="RNase_CAF1"/>
</dbReference>
<dbReference type="InterPro" id="IPR000571">
    <property type="entry name" value="Znf_CCCH"/>
</dbReference>
<evidence type="ECO:0000259" key="7">
    <source>
        <dbReference type="PROSITE" id="PS50103"/>
    </source>
</evidence>
<keyword evidence="4 5" id="KW-0862">Zinc</keyword>
<dbReference type="Proteomes" id="UP000070544">
    <property type="component" value="Unassembled WGS sequence"/>
</dbReference>
<feature type="region of interest" description="Disordered" evidence="6">
    <location>
        <begin position="180"/>
        <end position="205"/>
    </location>
</feature>
<dbReference type="STRING" id="1344416.A0A139AXP7"/>
<dbReference type="PANTHER" id="PTHR15092:SF37">
    <property type="entry name" value="TARGET OF EGR1 PROTEIN 1"/>
    <property type="match status" value="1"/>
</dbReference>
<dbReference type="SUPFAM" id="SSF90229">
    <property type="entry name" value="CCCH zinc finger"/>
    <property type="match status" value="1"/>
</dbReference>
<evidence type="ECO:0000313" key="8">
    <source>
        <dbReference type="EMBL" id="KXS21225.1"/>
    </source>
</evidence>
<dbReference type="AlphaFoldDB" id="A0A139AXP7"/>
<dbReference type="Gene3D" id="3.30.420.10">
    <property type="entry name" value="Ribonuclease H-like superfamily/Ribonuclease H"/>
    <property type="match status" value="1"/>
</dbReference>
<sequence length="560" mass="61710">MDSSTSPPNSVPRYPHSTSIPFPTQVSRLSLDAIAPVLAKLLDRSDLVFLSLDTEFSGMGTGPGSSVFREKNIQERYKQIRGIVMGHGLVGLGLTVVLRDTGDRASNHGAHTLQPEDEDSNGIDFSVHNFEFLTLREDSHLISPSSAAFLATHGHDFNRQFILGIPYLPGDDGVAHAHAHQEMAGRKGGAVPPKPPPPPTPNLSTPLHPLRMLVMRLLRAAHARHVPIVFHNGILDLMFLHHHLYASLPRTLEEFAGDLAEAAGGGGWWDTKYVAEYGETEDSLDLGSKAGADLGKSWEREESSFLGFLFRKYERLNTRRRHLRLPFLRFHVAEPLAPPPPPPTPIPPPPVQHTEIASASSGPKNLRDLPYCASYAHHGFCKDGRACQKSHDLDVAMDWDEEKRKVPRLEDIEPESLDAPGKKMAPQTGSKRSRSTAPESVVKRPRLADNWAVSTSDDADASARVHPTSAHSAALDSYMTAFVFAFQRLLHCTPGAPVSKTWDPNDLPSGWDKYRNKVYLSGKDQPLLLRRGALGKSGEGHREKWKHWGNWATSVTMSGV</sequence>
<evidence type="ECO:0000256" key="4">
    <source>
        <dbReference type="ARBA" id="ARBA00022833"/>
    </source>
</evidence>
<evidence type="ECO:0000256" key="5">
    <source>
        <dbReference type="PROSITE-ProRule" id="PRU00723"/>
    </source>
</evidence>
<dbReference type="InterPro" id="IPR012337">
    <property type="entry name" value="RNaseH-like_sf"/>
</dbReference>
<dbReference type="GO" id="GO:0008270">
    <property type="term" value="F:zinc ion binding"/>
    <property type="evidence" value="ECO:0007669"/>
    <property type="project" value="UniProtKB-KW"/>
</dbReference>
<dbReference type="GO" id="GO:0017069">
    <property type="term" value="F:snRNA binding"/>
    <property type="evidence" value="ECO:0007669"/>
    <property type="project" value="TreeGrafter"/>
</dbReference>
<name>A0A139AXP7_GONPJ</name>
<keyword evidence="2 5" id="KW-0479">Metal-binding</keyword>
<dbReference type="InterPro" id="IPR051181">
    <property type="entry name" value="CAF1_poly(A)_ribonucleases"/>
</dbReference>
<dbReference type="SUPFAM" id="SSF53098">
    <property type="entry name" value="Ribonuclease H-like"/>
    <property type="match status" value="1"/>
</dbReference>
<evidence type="ECO:0000256" key="1">
    <source>
        <dbReference type="ARBA" id="ARBA00008372"/>
    </source>
</evidence>
<reference evidence="8 9" key="1">
    <citation type="journal article" date="2015" name="Genome Biol. Evol.">
        <title>Phylogenomic analyses indicate that early fungi evolved digesting cell walls of algal ancestors of land plants.</title>
        <authorList>
            <person name="Chang Y."/>
            <person name="Wang S."/>
            <person name="Sekimoto S."/>
            <person name="Aerts A.L."/>
            <person name="Choi C."/>
            <person name="Clum A."/>
            <person name="LaButti K.M."/>
            <person name="Lindquist E.A."/>
            <person name="Yee Ngan C."/>
            <person name="Ohm R.A."/>
            <person name="Salamov A.A."/>
            <person name="Grigoriev I.V."/>
            <person name="Spatafora J.W."/>
            <person name="Berbee M.L."/>
        </authorList>
    </citation>
    <scope>NUCLEOTIDE SEQUENCE [LARGE SCALE GENOMIC DNA]</scope>
    <source>
        <strain evidence="8 9">JEL478</strain>
    </source>
</reference>
<keyword evidence="3 5" id="KW-0863">Zinc-finger</keyword>
<feature type="compositionally biased region" description="Polar residues" evidence="6">
    <location>
        <begin position="427"/>
        <end position="438"/>
    </location>
</feature>
<dbReference type="PROSITE" id="PS50103">
    <property type="entry name" value="ZF_C3H1"/>
    <property type="match status" value="1"/>
</dbReference>
<dbReference type="Pfam" id="PF04857">
    <property type="entry name" value="CAF1"/>
    <property type="match status" value="2"/>
</dbReference>
<feature type="compositionally biased region" description="Pro residues" evidence="6">
    <location>
        <begin position="192"/>
        <end position="201"/>
    </location>
</feature>
<feature type="region of interest" description="Disordered" evidence="6">
    <location>
        <begin position="406"/>
        <end position="449"/>
    </location>
</feature>
<dbReference type="InterPro" id="IPR036855">
    <property type="entry name" value="Znf_CCCH_sf"/>
</dbReference>
<evidence type="ECO:0000256" key="6">
    <source>
        <dbReference type="SAM" id="MobiDB-lite"/>
    </source>
</evidence>
<comment type="similarity">
    <text evidence="1">Belongs to the CAF1 family.</text>
</comment>
<dbReference type="InterPro" id="IPR036397">
    <property type="entry name" value="RNaseH_sf"/>
</dbReference>
<dbReference type="GO" id="GO:0015030">
    <property type="term" value="C:Cajal body"/>
    <property type="evidence" value="ECO:0007669"/>
    <property type="project" value="TreeGrafter"/>
</dbReference>
<feature type="domain" description="C3H1-type" evidence="7">
    <location>
        <begin position="366"/>
        <end position="394"/>
    </location>
</feature>
<keyword evidence="9" id="KW-1185">Reference proteome</keyword>
<dbReference type="PANTHER" id="PTHR15092">
    <property type="entry name" value="POLY A -SPECIFIC RIBONUCLEASE/TARGET OF EGR1, MEMBER 1"/>
    <property type="match status" value="1"/>
</dbReference>
<accession>A0A139AXP7</accession>
<dbReference type="OrthoDB" id="414075at2759"/>
<dbReference type="OMA" id="HAHQEMA"/>
<gene>
    <name evidence="8" type="ORF">M427DRAFT_142370</name>
</gene>
<dbReference type="EMBL" id="KQ965733">
    <property type="protein sequence ID" value="KXS21225.1"/>
    <property type="molecule type" value="Genomic_DNA"/>
</dbReference>
<organism evidence="8 9">
    <name type="scientific">Gonapodya prolifera (strain JEL478)</name>
    <name type="common">Monoblepharis prolifera</name>
    <dbReference type="NCBI Taxonomy" id="1344416"/>
    <lineage>
        <taxon>Eukaryota</taxon>
        <taxon>Fungi</taxon>
        <taxon>Fungi incertae sedis</taxon>
        <taxon>Chytridiomycota</taxon>
        <taxon>Chytridiomycota incertae sedis</taxon>
        <taxon>Monoblepharidomycetes</taxon>
        <taxon>Monoblepharidales</taxon>
        <taxon>Gonapodyaceae</taxon>
        <taxon>Gonapodya</taxon>
    </lineage>
</organism>
<evidence type="ECO:0000313" key="9">
    <source>
        <dbReference type="Proteomes" id="UP000070544"/>
    </source>
</evidence>
<evidence type="ECO:0000256" key="2">
    <source>
        <dbReference type="ARBA" id="ARBA00022723"/>
    </source>
</evidence>
<dbReference type="GO" id="GO:0034472">
    <property type="term" value="P:snRNA 3'-end processing"/>
    <property type="evidence" value="ECO:0007669"/>
    <property type="project" value="TreeGrafter"/>
</dbReference>
<dbReference type="GO" id="GO:0000175">
    <property type="term" value="F:3'-5'-RNA exonuclease activity"/>
    <property type="evidence" value="ECO:0007669"/>
    <property type="project" value="TreeGrafter"/>
</dbReference>
<proteinExistence type="inferred from homology"/>